<reference evidence="16 17" key="1">
    <citation type="journal article" date="2012" name="Stand. Genomic Sci.">
        <title>Complete genome sequence of the melanogenic marine bacterium Marinomonas mediterranea type strain (MMB-1(T)).</title>
        <authorList>
            <person name="Lucas-Elio P."/>
            <person name="Goodwin L."/>
            <person name="Woyke T."/>
            <person name="Pitluck S."/>
            <person name="Nolan M."/>
            <person name="Kyrpides N.C."/>
            <person name="Detter J.C."/>
            <person name="Copeland A."/>
            <person name="Teshima H."/>
            <person name="Bruce D."/>
            <person name="Detter C."/>
            <person name="Tapia R."/>
            <person name="Han S."/>
            <person name="Land M.L."/>
            <person name="Ivanova N."/>
            <person name="Mikhailova N."/>
            <person name="Johnston A.W."/>
            <person name="Sanchez-Amat A."/>
        </authorList>
    </citation>
    <scope>NUCLEOTIDE SEQUENCE [LARGE SCALE GENOMIC DNA]</scope>
    <source>
        <strain evidence="17">ATCC 700492 / JCM 21426 / NBRC 103028 / MMB-1</strain>
    </source>
</reference>
<protein>
    <submittedName>
        <fullName evidence="16">TonB-dependent receptor</fullName>
    </submittedName>
</protein>
<sequence length="689" mass="75008">MALENKARNAYAPSSLSLIALSVIGFNSMIISSTAGAEEIALDTLVVTGEKIDKDIKDTTTAVTVVSGEDIENGDAKTINDVVTQSPNVVTAGFGTVNIRGINGSGATTGYYATVSGSRQRIDTSVDGVSDAFTGYNFNGSGVWDLQQVEVLRGPQSTTQGENSIGGAIVVKSNNPTFYSESAARLGLETYENGNVMKNLAVMNSGAITDNLAYRIVADGTDGKGFLSYDGETDKVPVDPEESNTLNLRGKLLWMPTSNEDFTIKLTANHRKADGSYLNWANWKNGSGNEDETFTLNESNYDNTRIQDSETNNLSVEVNYPISKGIASATTISTNSQKNRFDQYPEEETYTFKDETNAFESKLLYNAPDSNLSGVAGIMVADRDNTLDNVNTKGKTSEERAGFYTDVTYKLTQKFAFNAGGRFQYEKQSRYYKNRGTVNIDKDMSDDIFLPKIGASYVINDSTNVGFIARKGYNSGGIGYDDGWRSGQGQVYSAETYEYKSETVHAYELSSKTQFDNGSSVRIALFYNKYSDYQALSDSRIRNVSSAHTTGLEMEATQRLNPNLELRQSIGYLESEIDKNDSYKGNELSNAPNWNAAVGVTALVGDNLTINGDATYVGESYSDLSNTEDYTVGNYTLLDASADYEIGDFTISAYVKNLTDEDVVYTINAGSRAAVGQTRTVGVSATYRM</sequence>
<evidence type="ECO:0000259" key="15">
    <source>
        <dbReference type="Pfam" id="PF07715"/>
    </source>
</evidence>
<dbReference type="AlphaFoldDB" id="F2JWF3"/>
<dbReference type="PROSITE" id="PS00430">
    <property type="entry name" value="TONB_DEPENDENT_REC_1"/>
    <property type="match status" value="1"/>
</dbReference>
<comment type="subcellular location">
    <subcellularLocation>
        <location evidence="1 11">Cell outer membrane</location>
        <topology evidence="1 11">Multi-pass membrane protein</topology>
    </subcellularLocation>
</comment>
<dbReference type="EMBL" id="CP002583">
    <property type="protein sequence ID" value="ADZ90626.1"/>
    <property type="molecule type" value="Genomic_DNA"/>
</dbReference>
<dbReference type="InterPro" id="IPR036942">
    <property type="entry name" value="Beta-barrel_TonB_sf"/>
</dbReference>
<dbReference type="OrthoDB" id="127311at2"/>
<keyword evidence="3 11" id="KW-1134">Transmembrane beta strand</keyword>
<evidence type="ECO:0000256" key="10">
    <source>
        <dbReference type="ARBA" id="ARBA00023237"/>
    </source>
</evidence>
<evidence type="ECO:0000256" key="3">
    <source>
        <dbReference type="ARBA" id="ARBA00022452"/>
    </source>
</evidence>
<feature type="domain" description="TonB-dependent receptor-like beta-barrel" evidence="14">
    <location>
        <begin position="253"/>
        <end position="658"/>
    </location>
</feature>
<keyword evidence="7" id="KW-0406">Ion transport</keyword>
<dbReference type="GO" id="GO:0006826">
    <property type="term" value="P:iron ion transport"/>
    <property type="evidence" value="ECO:0007669"/>
    <property type="project" value="UniProtKB-KW"/>
</dbReference>
<dbReference type="SUPFAM" id="SSF56935">
    <property type="entry name" value="Porins"/>
    <property type="match status" value="1"/>
</dbReference>
<keyword evidence="9 11" id="KW-0472">Membrane</keyword>
<comment type="similarity">
    <text evidence="11 13">Belongs to the TonB-dependent receptor family.</text>
</comment>
<keyword evidence="4" id="KW-0410">Iron transport</keyword>
<dbReference type="RefSeq" id="WP_013660531.1">
    <property type="nucleotide sequence ID" value="NC_015276.1"/>
</dbReference>
<evidence type="ECO:0000259" key="14">
    <source>
        <dbReference type="Pfam" id="PF00593"/>
    </source>
</evidence>
<keyword evidence="5 11" id="KW-0812">Transmembrane</keyword>
<evidence type="ECO:0000256" key="8">
    <source>
        <dbReference type="ARBA" id="ARBA00023077"/>
    </source>
</evidence>
<feature type="short sequence motif" description="TonB box" evidence="12">
    <location>
        <begin position="44"/>
        <end position="50"/>
    </location>
</feature>
<evidence type="ECO:0000256" key="12">
    <source>
        <dbReference type="PROSITE-ProRule" id="PRU10143"/>
    </source>
</evidence>
<keyword evidence="10 11" id="KW-0998">Cell outer membrane</keyword>
<gene>
    <name evidence="16" type="ordered locus">Marme_1353</name>
</gene>
<dbReference type="PATRIC" id="fig|717774.3.peg.1402"/>
<evidence type="ECO:0000256" key="4">
    <source>
        <dbReference type="ARBA" id="ARBA00022496"/>
    </source>
</evidence>
<proteinExistence type="inferred from homology"/>
<dbReference type="PROSITE" id="PS52016">
    <property type="entry name" value="TONB_DEPENDENT_REC_3"/>
    <property type="match status" value="1"/>
</dbReference>
<dbReference type="Pfam" id="PF07715">
    <property type="entry name" value="Plug"/>
    <property type="match status" value="1"/>
</dbReference>
<evidence type="ECO:0000256" key="5">
    <source>
        <dbReference type="ARBA" id="ARBA00022692"/>
    </source>
</evidence>
<keyword evidence="16" id="KW-0675">Receptor</keyword>
<evidence type="ECO:0000256" key="13">
    <source>
        <dbReference type="RuleBase" id="RU003357"/>
    </source>
</evidence>
<evidence type="ECO:0000256" key="6">
    <source>
        <dbReference type="ARBA" id="ARBA00023004"/>
    </source>
</evidence>
<dbReference type="InterPro" id="IPR000531">
    <property type="entry name" value="Beta-barrel_TonB"/>
</dbReference>
<keyword evidence="17" id="KW-1185">Reference proteome</keyword>
<keyword evidence="6" id="KW-0408">Iron</keyword>
<dbReference type="KEGG" id="mme:Marme_1353"/>
<dbReference type="Proteomes" id="UP000001062">
    <property type="component" value="Chromosome"/>
</dbReference>
<dbReference type="InterPro" id="IPR012910">
    <property type="entry name" value="Plug_dom"/>
</dbReference>
<feature type="domain" description="TonB-dependent receptor plug" evidence="15">
    <location>
        <begin position="56"/>
        <end position="168"/>
    </location>
</feature>
<evidence type="ECO:0000256" key="11">
    <source>
        <dbReference type="PROSITE-ProRule" id="PRU01360"/>
    </source>
</evidence>
<dbReference type="HOGENOM" id="CLU_008287_15_2_6"/>
<name>F2JWF3_MARM1</name>
<evidence type="ECO:0000256" key="2">
    <source>
        <dbReference type="ARBA" id="ARBA00022448"/>
    </source>
</evidence>
<organism evidence="16 17">
    <name type="scientific">Marinomonas mediterranea (strain ATCC 700492 / JCM 21426 / NBRC 103028 / MMB-1)</name>
    <dbReference type="NCBI Taxonomy" id="717774"/>
    <lineage>
        <taxon>Bacteria</taxon>
        <taxon>Pseudomonadati</taxon>
        <taxon>Pseudomonadota</taxon>
        <taxon>Gammaproteobacteria</taxon>
        <taxon>Oceanospirillales</taxon>
        <taxon>Oceanospirillaceae</taxon>
        <taxon>Marinomonas</taxon>
    </lineage>
</organism>
<evidence type="ECO:0000256" key="1">
    <source>
        <dbReference type="ARBA" id="ARBA00004571"/>
    </source>
</evidence>
<dbReference type="PANTHER" id="PTHR32552:SF81">
    <property type="entry name" value="TONB-DEPENDENT OUTER MEMBRANE RECEPTOR"/>
    <property type="match status" value="1"/>
</dbReference>
<evidence type="ECO:0000256" key="9">
    <source>
        <dbReference type="ARBA" id="ARBA00023136"/>
    </source>
</evidence>
<dbReference type="Gene3D" id="2.40.170.20">
    <property type="entry name" value="TonB-dependent receptor, beta-barrel domain"/>
    <property type="match status" value="1"/>
</dbReference>
<keyword evidence="2 11" id="KW-0813">Transport</keyword>
<dbReference type="STRING" id="717774.Marme_1353"/>
<dbReference type="GO" id="GO:0009279">
    <property type="term" value="C:cell outer membrane"/>
    <property type="evidence" value="ECO:0007669"/>
    <property type="project" value="UniProtKB-SubCell"/>
</dbReference>
<keyword evidence="8 12" id="KW-0798">TonB box</keyword>
<dbReference type="InterPro" id="IPR039426">
    <property type="entry name" value="TonB-dep_rcpt-like"/>
</dbReference>
<accession>F2JWF3</accession>
<dbReference type="Pfam" id="PF00593">
    <property type="entry name" value="TonB_dep_Rec_b-barrel"/>
    <property type="match status" value="1"/>
</dbReference>
<dbReference type="InterPro" id="IPR010916">
    <property type="entry name" value="TonB_box_CS"/>
</dbReference>
<dbReference type="PANTHER" id="PTHR32552">
    <property type="entry name" value="FERRICHROME IRON RECEPTOR-RELATED"/>
    <property type="match status" value="1"/>
</dbReference>
<dbReference type="eggNOG" id="COG4771">
    <property type="taxonomic scope" value="Bacteria"/>
</dbReference>
<evidence type="ECO:0000313" key="17">
    <source>
        <dbReference type="Proteomes" id="UP000001062"/>
    </source>
</evidence>
<evidence type="ECO:0000256" key="7">
    <source>
        <dbReference type="ARBA" id="ARBA00023065"/>
    </source>
</evidence>
<evidence type="ECO:0000313" key="16">
    <source>
        <dbReference type="EMBL" id="ADZ90626.1"/>
    </source>
</evidence>